<sequence>MDRTFEDSFNKFFLKIVVLNYKNRESLPYTKEDQRIMRLLNILIPIYNRLESNDSISLEDLESSSTIPIPIIKTELDTVEKQNLSDSEDEVDLVGDQQIEKLTEESLKLLQEIRTNGWVNVESENEEDDDVLDYSKESQTVTI</sequence>
<organism evidence="2">
    <name type="scientific">Klosneuvirus KNV1</name>
    <dbReference type="NCBI Taxonomy" id="1977640"/>
    <lineage>
        <taxon>Viruses</taxon>
        <taxon>Varidnaviria</taxon>
        <taxon>Bamfordvirae</taxon>
        <taxon>Nucleocytoviricota</taxon>
        <taxon>Megaviricetes</taxon>
        <taxon>Imitervirales</taxon>
        <taxon>Mimiviridae</taxon>
        <taxon>Klosneuvirinae</taxon>
        <taxon>Klosneuvirus</taxon>
    </lineage>
</organism>
<evidence type="ECO:0000256" key="1">
    <source>
        <dbReference type="SAM" id="MobiDB-lite"/>
    </source>
</evidence>
<gene>
    <name evidence="2" type="ORF">Klosneuvirus_1_265</name>
</gene>
<protein>
    <submittedName>
        <fullName evidence="2">Uncharacterized protein</fullName>
    </submittedName>
</protein>
<evidence type="ECO:0000313" key="2">
    <source>
        <dbReference type="EMBL" id="ARF11408.1"/>
    </source>
</evidence>
<feature type="region of interest" description="Disordered" evidence="1">
    <location>
        <begin position="124"/>
        <end position="143"/>
    </location>
</feature>
<proteinExistence type="predicted"/>
<dbReference type="EMBL" id="KY684108">
    <property type="protein sequence ID" value="ARF11408.1"/>
    <property type="molecule type" value="Genomic_DNA"/>
</dbReference>
<reference evidence="2" key="1">
    <citation type="journal article" date="2017" name="Science">
        <title>Giant viruses with an expanded complement of translation system components.</title>
        <authorList>
            <person name="Schulz F."/>
            <person name="Yutin N."/>
            <person name="Ivanova N.N."/>
            <person name="Ortega D.R."/>
            <person name="Lee T.K."/>
            <person name="Vierheilig J."/>
            <person name="Daims H."/>
            <person name="Horn M."/>
            <person name="Wagner M."/>
            <person name="Jensen G.J."/>
            <person name="Kyrpides N.C."/>
            <person name="Koonin E.V."/>
            <person name="Woyke T."/>
        </authorList>
    </citation>
    <scope>NUCLEOTIDE SEQUENCE</scope>
    <source>
        <strain evidence="2">KNV1</strain>
    </source>
</reference>
<accession>A0A1V0SIF9</accession>
<name>A0A1V0SIF9_9VIRU</name>